<comment type="caution">
    <text evidence="1">The sequence shown here is derived from an EMBL/GenBank/DDBJ whole genome shotgun (WGS) entry which is preliminary data.</text>
</comment>
<organism evidence="1 2">
    <name type="scientific">Phytophthora nicotianae</name>
    <name type="common">Potato buckeye rot agent</name>
    <name type="synonym">Phytophthora parasitica</name>
    <dbReference type="NCBI Taxonomy" id="4792"/>
    <lineage>
        <taxon>Eukaryota</taxon>
        <taxon>Sar</taxon>
        <taxon>Stramenopiles</taxon>
        <taxon>Oomycota</taxon>
        <taxon>Peronosporomycetes</taxon>
        <taxon>Peronosporales</taxon>
        <taxon>Peronosporaceae</taxon>
        <taxon>Phytophthora</taxon>
    </lineage>
</organism>
<dbReference type="OrthoDB" id="10494644at2759"/>
<sequence length="276" mass="31186">MEIPLPNQLRCEVTVKAGRPLERCRDKGVALTFDIDVSEGYDVLRAKVKSAFASKERLCWNDDLDVYIKLAKNAPQKAFVKLDQDGFLPLLQAAWRNARLRRAGQDDFSLNLFVYVERPKRTPTATLHRATENRVQQVLPRVQEALQSANVSFGPATLRYAATAQARLPDSEEVRVPDNTTFRQLQHIDSLEQQAVSNVREPDEFAPIQVMINDSTVTLRMRVQDIRCALGLPPYPLCPPFRQPPIYVPPPAHDMEDVDHVLSDDGNDNDLAEFAV</sequence>
<proteinExistence type="predicted"/>
<protein>
    <submittedName>
        <fullName evidence="1">Uncharacterized protein</fullName>
    </submittedName>
</protein>
<dbReference type="AlphaFoldDB" id="A0A0W8CCF1"/>
<dbReference type="EMBL" id="LNFO01004010">
    <property type="protein sequence ID" value="KUF81736.1"/>
    <property type="molecule type" value="Genomic_DNA"/>
</dbReference>
<evidence type="ECO:0000313" key="2">
    <source>
        <dbReference type="Proteomes" id="UP000052943"/>
    </source>
</evidence>
<evidence type="ECO:0000313" key="1">
    <source>
        <dbReference type="EMBL" id="KUF81736.1"/>
    </source>
</evidence>
<accession>A0A0W8CCF1</accession>
<dbReference type="Proteomes" id="UP000052943">
    <property type="component" value="Unassembled WGS sequence"/>
</dbReference>
<reference evidence="1 2" key="1">
    <citation type="submission" date="2015-11" db="EMBL/GenBank/DDBJ databases">
        <title>Genomes and virulence difference between two physiological races of Phytophthora nicotianae.</title>
        <authorList>
            <person name="Liu H."/>
            <person name="Ma X."/>
            <person name="Yu H."/>
            <person name="Fang D."/>
            <person name="Li Y."/>
            <person name="Wang X."/>
            <person name="Wang W."/>
            <person name="Dong Y."/>
            <person name="Xiao B."/>
        </authorList>
    </citation>
    <scope>NUCLEOTIDE SEQUENCE [LARGE SCALE GENOMIC DNA]</scope>
    <source>
        <strain evidence="2">race 0</strain>
    </source>
</reference>
<name>A0A0W8CCF1_PHYNI</name>
<gene>
    <name evidence="1" type="ORF">AM587_10002162</name>
</gene>